<keyword evidence="3" id="KW-1185">Reference proteome</keyword>
<organism evidence="2 3">
    <name type="scientific">Salvia divinorum</name>
    <name type="common">Maria pastora</name>
    <name type="synonym">Diviner's sage</name>
    <dbReference type="NCBI Taxonomy" id="28513"/>
    <lineage>
        <taxon>Eukaryota</taxon>
        <taxon>Viridiplantae</taxon>
        <taxon>Streptophyta</taxon>
        <taxon>Embryophyta</taxon>
        <taxon>Tracheophyta</taxon>
        <taxon>Spermatophyta</taxon>
        <taxon>Magnoliopsida</taxon>
        <taxon>eudicotyledons</taxon>
        <taxon>Gunneridae</taxon>
        <taxon>Pentapetalae</taxon>
        <taxon>asterids</taxon>
        <taxon>lamiids</taxon>
        <taxon>Lamiales</taxon>
        <taxon>Lamiaceae</taxon>
        <taxon>Nepetoideae</taxon>
        <taxon>Mentheae</taxon>
        <taxon>Salviinae</taxon>
        <taxon>Salvia</taxon>
        <taxon>Salvia subgen. Calosphace</taxon>
    </lineage>
</organism>
<proteinExistence type="predicted"/>
<comment type="caution">
    <text evidence="2">The sequence shown here is derived from an EMBL/GenBank/DDBJ whole genome shotgun (WGS) entry which is preliminary data.</text>
</comment>
<dbReference type="Proteomes" id="UP001567538">
    <property type="component" value="Unassembled WGS sequence"/>
</dbReference>
<sequence length="251" mass="28611">MTRYGPQDPFVLRYQNSHISRRAWADEELNPFTVRRYECHFWDINDHHPRAIEYVCKFGFKGILLCGKAMDVDHTLITLLIERWRPETHTFHLPVGEATVTLEDVQVLWGLRTDGSPFTGNDFYELGWNNLCAELLGFFLEQSEMKEKGLLVSALVNRMMRHRLEDGLPLVAYIQRARMIVLMLLGGLILPDGSGCKIPFMWLTMLRDIVVASAISWASAALATLYHNLCEASMGKRKDSGGAAVLLQLWA</sequence>
<evidence type="ECO:0000313" key="3">
    <source>
        <dbReference type="Proteomes" id="UP001567538"/>
    </source>
</evidence>
<dbReference type="PANTHER" id="PTHR46033:SF8">
    <property type="entry name" value="PROTEIN MAINTENANCE OF MERISTEMS-LIKE"/>
    <property type="match status" value="1"/>
</dbReference>
<dbReference type="PANTHER" id="PTHR46033">
    <property type="entry name" value="PROTEIN MAIN-LIKE 2"/>
    <property type="match status" value="1"/>
</dbReference>
<dbReference type="EMBL" id="JBEAFC010000004">
    <property type="protein sequence ID" value="KAL1558595.1"/>
    <property type="molecule type" value="Genomic_DNA"/>
</dbReference>
<feature type="domain" description="Aminotransferase-like plant mobile" evidence="1">
    <location>
        <begin position="69"/>
        <end position="251"/>
    </location>
</feature>
<name>A0ABD1HQ66_SALDI</name>
<evidence type="ECO:0000313" key="2">
    <source>
        <dbReference type="EMBL" id="KAL1558595.1"/>
    </source>
</evidence>
<dbReference type="Pfam" id="PF10536">
    <property type="entry name" value="PMD"/>
    <property type="match status" value="1"/>
</dbReference>
<dbReference type="InterPro" id="IPR019557">
    <property type="entry name" value="AminoTfrase-like_pln_mobile"/>
</dbReference>
<reference evidence="2 3" key="1">
    <citation type="submission" date="2024-06" db="EMBL/GenBank/DDBJ databases">
        <title>A chromosome level genome sequence of Diviner's sage (Salvia divinorum).</title>
        <authorList>
            <person name="Ford S.A."/>
            <person name="Ro D.-K."/>
            <person name="Ness R.W."/>
            <person name="Phillips M.A."/>
        </authorList>
    </citation>
    <scope>NUCLEOTIDE SEQUENCE [LARGE SCALE GENOMIC DNA]</scope>
    <source>
        <strain evidence="2">SAF-2024a</strain>
        <tissue evidence="2">Leaf</tissue>
    </source>
</reference>
<dbReference type="InterPro" id="IPR044824">
    <property type="entry name" value="MAIN-like"/>
</dbReference>
<dbReference type="AlphaFoldDB" id="A0ABD1HQ66"/>
<evidence type="ECO:0000259" key="1">
    <source>
        <dbReference type="Pfam" id="PF10536"/>
    </source>
</evidence>
<gene>
    <name evidence="2" type="ORF">AAHA92_09042</name>
</gene>
<protein>
    <submittedName>
        <fullName evidence="2">Serine/threonine-protein phosphatase 7 long form</fullName>
    </submittedName>
</protein>
<accession>A0ABD1HQ66</accession>